<sequence length="488" mass="55045">MVRKNLVRIIFTALFILLVAVGCSSKESTSVDPGGKASEGTKNNQTEQKQEAVGLDPMTTENITLTYASWSNPVLNQFLADKFMEKYPNITVELVNLEFDGWNDHLTNLASIGDLPDVYWYLGNVDVPIRNGWLGDMTEYFDNDPESDQILSTMKIQGYFDGERKLAAPAQYLPFTVFLDENLFNKLNVPMPSPDWTYSEMVELMQEMTVPEQGIFGYNTFTQLLTMAPIVNQDALGEFGWDGEKYDLTKDWADAITQHAQLVRSGVHSPFFDTDEAEAAFGDRLLWPASSGRVAMQLDAWWTNGLFSQPEFVDKGIKWVPYVVPRGDNAKSQHKPAFTDFGALSSATKHPREAYELLKFFGWGKDGWLAKLEAFETLKHDDGSLVFTFPDGGLPLINDEEIWNGLKKFLPQSKYVSDFLDRAKEPVPLGGAAQPGFQTFLDEVYFGGEYGDVQQAIINGEVNAHDIAQNLTDMINRYREEALQELFW</sequence>
<dbReference type="SUPFAM" id="SSF53850">
    <property type="entry name" value="Periplasmic binding protein-like II"/>
    <property type="match status" value="1"/>
</dbReference>
<keyword evidence="4 6" id="KW-0732">Signal</keyword>
<gene>
    <name evidence="7" type="ORF">DS745_21155</name>
</gene>
<feature type="region of interest" description="Disordered" evidence="5">
    <location>
        <begin position="26"/>
        <end position="50"/>
    </location>
</feature>
<protein>
    <submittedName>
        <fullName evidence="7">Extracellular solute-binding protein</fullName>
    </submittedName>
</protein>
<dbReference type="PANTHER" id="PTHR43649">
    <property type="entry name" value="ARABINOSE-BINDING PROTEIN-RELATED"/>
    <property type="match status" value="1"/>
</dbReference>
<keyword evidence="8" id="KW-1185">Reference proteome</keyword>
<dbReference type="RefSeq" id="WP_129080228.1">
    <property type="nucleotide sequence ID" value="NZ_QOUX01000047.1"/>
</dbReference>
<dbReference type="OrthoDB" id="383889at2"/>
<dbReference type="AlphaFoldDB" id="A0A4V1LFR9"/>
<dbReference type="InterPro" id="IPR006059">
    <property type="entry name" value="SBP"/>
</dbReference>
<evidence type="ECO:0000256" key="1">
    <source>
        <dbReference type="ARBA" id="ARBA00004196"/>
    </source>
</evidence>
<name>A0A4V1LFR9_9BACI</name>
<comment type="caution">
    <text evidence="7">The sequence shown here is derived from an EMBL/GenBank/DDBJ whole genome shotgun (WGS) entry which is preliminary data.</text>
</comment>
<dbReference type="PANTHER" id="PTHR43649:SF31">
    <property type="entry name" value="SN-GLYCEROL-3-PHOSPHATE-BINDING PERIPLASMIC PROTEIN UGPB"/>
    <property type="match status" value="1"/>
</dbReference>
<dbReference type="InterPro" id="IPR050490">
    <property type="entry name" value="Bact_solute-bd_prot1"/>
</dbReference>
<keyword evidence="3" id="KW-0813">Transport</keyword>
<proteinExistence type="inferred from homology"/>
<reference evidence="7 8" key="1">
    <citation type="journal article" date="2019" name="Int. J. Syst. Evol. Microbiol.">
        <title>Anaerobacillus alkaliphilus sp. nov., a novel alkaliphilic and moderately halophilic bacterium.</title>
        <authorList>
            <person name="Borsodi A.K."/>
            <person name="Aszalos J.M."/>
            <person name="Bihari P."/>
            <person name="Nagy I."/>
            <person name="Schumann P."/>
            <person name="Sproer C."/>
            <person name="Kovacs A.L."/>
            <person name="Boka K."/>
            <person name="Dobosy P."/>
            <person name="Ovari M."/>
            <person name="Szili-Kovacs T."/>
            <person name="Toth E."/>
        </authorList>
    </citation>
    <scope>NUCLEOTIDE SEQUENCE [LARGE SCALE GENOMIC DNA]</scope>
    <source>
        <strain evidence="7 8">B16-10</strain>
    </source>
</reference>
<dbReference type="Proteomes" id="UP000290649">
    <property type="component" value="Unassembled WGS sequence"/>
</dbReference>
<organism evidence="7 8">
    <name type="scientific">Anaerobacillus alkaliphilus</name>
    <dbReference type="NCBI Taxonomy" id="1548597"/>
    <lineage>
        <taxon>Bacteria</taxon>
        <taxon>Bacillati</taxon>
        <taxon>Bacillota</taxon>
        <taxon>Bacilli</taxon>
        <taxon>Bacillales</taxon>
        <taxon>Bacillaceae</taxon>
        <taxon>Anaerobacillus</taxon>
    </lineage>
</organism>
<comment type="similarity">
    <text evidence="2">Belongs to the bacterial solute-binding protein 1 family.</text>
</comment>
<evidence type="ECO:0000256" key="3">
    <source>
        <dbReference type="ARBA" id="ARBA00022448"/>
    </source>
</evidence>
<feature type="signal peptide" evidence="6">
    <location>
        <begin position="1"/>
        <end position="25"/>
    </location>
</feature>
<dbReference type="GO" id="GO:0030313">
    <property type="term" value="C:cell envelope"/>
    <property type="evidence" value="ECO:0007669"/>
    <property type="project" value="UniProtKB-SubCell"/>
</dbReference>
<evidence type="ECO:0000256" key="4">
    <source>
        <dbReference type="ARBA" id="ARBA00022729"/>
    </source>
</evidence>
<evidence type="ECO:0000313" key="7">
    <source>
        <dbReference type="EMBL" id="RXI96249.1"/>
    </source>
</evidence>
<evidence type="ECO:0000256" key="6">
    <source>
        <dbReference type="SAM" id="SignalP"/>
    </source>
</evidence>
<dbReference type="EMBL" id="QOUX01000047">
    <property type="protein sequence ID" value="RXI96249.1"/>
    <property type="molecule type" value="Genomic_DNA"/>
</dbReference>
<evidence type="ECO:0000313" key="8">
    <source>
        <dbReference type="Proteomes" id="UP000290649"/>
    </source>
</evidence>
<dbReference type="Gene3D" id="3.40.190.10">
    <property type="entry name" value="Periplasmic binding protein-like II"/>
    <property type="match status" value="1"/>
</dbReference>
<feature type="chain" id="PRO_5020924092" evidence="6">
    <location>
        <begin position="26"/>
        <end position="488"/>
    </location>
</feature>
<evidence type="ECO:0000256" key="2">
    <source>
        <dbReference type="ARBA" id="ARBA00008520"/>
    </source>
</evidence>
<comment type="subcellular location">
    <subcellularLocation>
        <location evidence="1">Cell envelope</location>
    </subcellularLocation>
</comment>
<dbReference type="PROSITE" id="PS51257">
    <property type="entry name" value="PROKAR_LIPOPROTEIN"/>
    <property type="match status" value="1"/>
</dbReference>
<evidence type="ECO:0000256" key="5">
    <source>
        <dbReference type="SAM" id="MobiDB-lite"/>
    </source>
</evidence>
<accession>A0A4V1LFR9</accession>
<dbReference type="Pfam" id="PF01547">
    <property type="entry name" value="SBP_bac_1"/>
    <property type="match status" value="1"/>
</dbReference>